<reference evidence="2 3" key="1">
    <citation type="journal article" date="2009" name="Nature">
        <title>The Sorghum bicolor genome and the diversification of grasses.</title>
        <authorList>
            <person name="Paterson A.H."/>
            <person name="Bowers J.E."/>
            <person name="Bruggmann R."/>
            <person name="Dubchak I."/>
            <person name="Grimwood J."/>
            <person name="Gundlach H."/>
            <person name="Haberer G."/>
            <person name="Hellsten U."/>
            <person name="Mitros T."/>
            <person name="Poliakov A."/>
            <person name="Schmutz J."/>
            <person name="Spannagl M."/>
            <person name="Tang H."/>
            <person name="Wang X."/>
            <person name="Wicker T."/>
            <person name="Bharti A.K."/>
            <person name="Chapman J."/>
            <person name="Feltus F.A."/>
            <person name="Gowik U."/>
            <person name="Grigoriev I.V."/>
            <person name="Lyons E."/>
            <person name="Maher C.A."/>
            <person name="Martis M."/>
            <person name="Narechania A."/>
            <person name="Otillar R.P."/>
            <person name="Penning B.W."/>
            <person name="Salamov A.A."/>
            <person name="Wang Y."/>
            <person name="Zhang L."/>
            <person name="Carpita N.C."/>
            <person name="Freeling M."/>
            <person name="Gingle A.R."/>
            <person name="Hash C.T."/>
            <person name="Keller B."/>
            <person name="Klein P."/>
            <person name="Kresovich S."/>
            <person name="McCann M.C."/>
            <person name="Ming R."/>
            <person name="Peterson D.G."/>
            <person name="Mehboob-ur-Rahman"/>
            <person name="Ware D."/>
            <person name="Westhoff P."/>
            <person name="Mayer K.F."/>
            <person name="Messing J."/>
            <person name="Rokhsar D.S."/>
        </authorList>
    </citation>
    <scope>NUCLEOTIDE SEQUENCE [LARGE SCALE GENOMIC DNA]</scope>
    <source>
        <strain evidence="3">cv. BTx623</strain>
    </source>
</reference>
<protein>
    <submittedName>
        <fullName evidence="2">Uncharacterized protein</fullName>
    </submittedName>
</protein>
<proteinExistence type="predicted"/>
<name>A0A1B6PJI1_SORBI</name>
<reference evidence="3" key="2">
    <citation type="journal article" date="2018" name="Plant J.">
        <title>The Sorghum bicolor reference genome: improved assembly, gene annotations, a transcriptome atlas, and signatures of genome organization.</title>
        <authorList>
            <person name="McCormick R.F."/>
            <person name="Truong S.K."/>
            <person name="Sreedasyam A."/>
            <person name="Jenkins J."/>
            <person name="Shu S."/>
            <person name="Sims D."/>
            <person name="Kennedy M."/>
            <person name="Amirebrahimi M."/>
            <person name="Weers B.D."/>
            <person name="McKinley B."/>
            <person name="Mattison A."/>
            <person name="Morishige D.T."/>
            <person name="Grimwood J."/>
            <person name="Schmutz J."/>
            <person name="Mullet J.E."/>
        </authorList>
    </citation>
    <scope>NUCLEOTIDE SEQUENCE [LARGE SCALE GENOMIC DNA]</scope>
    <source>
        <strain evidence="3">cv. BTx623</strain>
    </source>
</reference>
<dbReference type="Gramene" id="KXG25828">
    <property type="protein sequence ID" value="KXG25828"/>
    <property type="gene ID" value="SORBI_3006G018500"/>
</dbReference>
<keyword evidence="3" id="KW-1185">Reference proteome</keyword>
<organism evidence="2 3">
    <name type="scientific">Sorghum bicolor</name>
    <name type="common">Sorghum</name>
    <name type="synonym">Sorghum vulgare</name>
    <dbReference type="NCBI Taxonomy" id="4558"/>
    <lineage>
        <taxon>Eukaryota</taxon>
        <taxon>Viridiplantae</taxon>
        <taxon>Streptophyta</taxon>
        <taxon>Embryophyta</taxon>
        <taxon>Tracheophyta</taxon>
        <taxon>Spermatophyta</taxon>
        <taxon>Magnoliopsida</taxon>
        <taxon>Liliopsida</taxon>
        <taxon>Poales</taxon>
        <taxon>Poaceae</taxon>
        <taxon>PACMAD clade</taxon>
        <taxon>Panicoideae</taxon>
        <taxon>Andropogonodae</taxon>
        <taxon>Andropogoneae</taxon>
        <taxon>Sorghinae</taxon>
        <taxon>Sorghum</taxon>
    </lineage>
</organism>
<dbReference type="Proteomes" id="UP000000768">
    <property type="component" value="Chromosome 6"/>
</dbReference>
<sequence length="67" mass="7945">MQLKIRMIYPKRHRYQIKSNAGNQTRAQSKTYSIIFVILMRTNNSTSDEIQTSEPRSHAWFQQTASR</sequence>
<gene>
    <name evidence="2" type="ORF">SORBI_3006G018500</name>
</gene>
<dbReference type="EMBL" id="CM000765">
    <property type="protein sequence ID" value="KXG25828.1"/>
    <property type="molecule type" value="Genomic_DNA"/>
</dbReference>
<dbReference type="InParanoid" id="A0A1B6PJI1"/>
<evidence type="ECO:0000256" key="1">
    <source>
        <dbReference type="SAM" id="MobiDB-lite"/>
    </source>
</evidence>
<feature type="region of interest" description="Disordered" evidence="1">
    <location>
        <begin position="46"/>
        <end position="67"/>
    </location>
</feature>
<dbReference type="AlphaFoldDB" id="A0A1B6PJI1"/>
<evidence type="ECO:0000313" key="3">
    <source>
        <dbReference type="Proteomes" id="UP000000768"/>
    </source>
</evidence>
<accession>A0A1B6PJI1</accession>
<evidence type="ECO:0000313" key="2">
    <source>
        <dbReference type="EMBL" id="KXG25828.1"/>
    </source>
</evidence>